<protein>
    <recommendedName>
        <fullName evidence="1">Ubiquitin-like domain-containing protein</fullName>
    </recommendedName>
</protein>
<dbReference type="Gene3D" id="3.10.20.90">
    <property type="entry name" value="Phosphatidylinositol 3-kinase Catalytic Subunit, Chain A, domain 1"/>
    <property type="match status" value="1"/>
</dbReference>
<feature type="domain" description="Ubiquitin-like" evidence="1">
    <location>
        <begin position="4"/>
        <end position="81"/>
    </location>
</feature>
<sequence>METIPLTIKTLSPSGQYVIHVDLDGTVEQLKTLISLKISIPVHEQKLLFAGRILHDLHQSLRSCGILDATCVYLIREKAAQKHSSSQ</sequence>
<reference evidence="2" key="1">
    <citation type="journal article" date="2020" name="Nature">
        <title>Giant virus diversity and host interactions through global metagenomics.</title>
        <authorList>
            <person name="Schulz F."/>
            <person name="Roux S."/>
            <person name="Paez-Espino D."/>
            <person name="Jungbluth S."/>
            <person name="Walsh D.A."/>
            <person name="Denef V.J."/>
            <person name="McMahon K.D."/>
            <person name="Konstantinidis K.T."/>
            <person name="Eloe-Fadrosh E.A."/>
            <person name="Kyrpides N.C."/>
            <person name="Woyke T."/>
        </authorList>
    </citation>
    <scope>NUCLEOTIDE SEQUENCE</scope>
    <source>
        <strain evidence="2">GVMAG-M-3300018080-19</strain>
    </source>
</reference>
<dbReference type="GO" id="GO:0031593">
    <property type="term" value="F:polyubiquitin modification-dependent protein binding"/>
    <property type="evidence" value="ECO:0007669"/>
    <property type="project" value="TreeGrafter"/>
</dbReference>
<dbReference type="InterPro" id="IPR000626">
    <property type="entry name" value="Ubiquitin-like_dom"/>
</dbReference>
<dbReference type="CDD" id="cd17039">
    <property type="entry name" value="Ubl_ubiquitin_like"/>
    <property type="match status" value="1"/>
</dbReference>
<name>A0A6C0BRC9_9ZZZZ</name>
<organism evidence="2">
    <name type="scientific">viral metagenome</name>
    <dbReference type="NCBI Taxonomy" id="1070528"/>
    <lineage>
        <taxon>unclassified sequences</taxon>
        <taxon>metagenomes</taxon>
        <taxon>organismal metagenomes</taxon>
    </lineage>
</organism>
<dbReference type="InterPro" id="IPR029071">
    <property type="entry name" value="Ubiquitin-like_domsf"/>
</dbReference>
<dbReference type="PANTHER" id="PTHR10677">
    <property type="entry name" value="UBIQUILIN"/>
    <property type="match status" value="1"/>
</dbReference>
<dbReference type="PANTHER" id="PTHR10677:SF3">
    <property type="entry name" value="FI07626P-RELATED"/>
    <property type="match status" value="1"/>
</dbReference>
<dbReference type="AlphaFoldDB" id="A0A6C0BRC9"/>
<evidence type="ECO:0000259" key="1">
    <source>
        <dbReference type="PROSITE" id="PS50053"/>
    </source>
</evidence>
<evidence type="ECO:0000313" key="2">
    <source>
        <dbReference type="EMBL" id="QHS93823.1"/>
    </source>
</evidence>
<dbReference type="SMART" id="SM00213">
    <property type="entry name" value="UBQ"/>
    <property type="match status" value="1"/>
</dbReference>
<dbReference type="EMBL" id="MN739210">
    <property type="protein sequence ID" value="QHS93823.1"/>
    <property type="molecule type" value="Genomic_DNA"/>
</dbReference>
<accession>A0A6C0BRC9</accession>
<dbReference type="SUPFAM" id="SSF54236">
    <property type="entry name" value="Ubiquitin-like"/>
    <property type="match status" value="1"/>
</dbReference>
<dbReference type="GO" id="GO:0006511">
    <property type="term" value="P:ubiquitin-dependent protein catabolic process"/>
    <property type="evidence" value="ECO:0007669"/>
    <property type="project" value="TreeGrafter"/>
</dbReference>
<dbReference type="InterPro" id="IPR015496">
    <property type="entry name" value="Ubiquilin"/>
</dbReference>
<dbReference type="GO" id="GO:0005829">
    <property type="term" value="C:cytosol"/>
    <property type="evidence" value="ECO:0007669"/>
    <property type="project" value="TreeGrafter"/>
</dbReference>
<proteinExistence type="predicted"/>
<dbReference type="PROSITE" id="PS50053">
    <property type="entry name" value="UBIQUITIN_2"/>
    <property type="match status" value="1"/>
</dbReference>
<dbReference type="Pfam" id="PF00240">
    <property type="entry name" value="ubiquitin"/>
    <property type="match status" value="1"/>
</dbReference>